<dbReference type="SUPFAM" id="SSF53850">
    <property type="entry name" value="Periplasmic binding protein-like II"/>
    <property type="match status" value="1"/>
</dbReference>
<evidence type="ECO:0000313" key="5">
    <source>
        <dbReference type="Proteomes" id="UP001596108"/>
    </source>
</evidence>
<comment type="caution">
    <text evidence="4">The sequence shown here is derived from an EMBL/GenBank/DDBJ whole genome shotgun (WGS) entry which is preliminary data.</text>
</comment>
<dbReference type="Gene3D" id="3.40.190.10">
    <property type="entry name" value="Periplasmic binding protein-like II"/>
    <property type="match status" value="1"/>
</dbReference>
<dbReference type="PANTHER" id="PTHR30061:SF50">
    <property type="entry name" value="MALTOSE_MALTODEXTRIN-BINDING PERIPLASMIC PROTEIN"/>
    <property type="match status" value="1"/>
</dbReference>
<dbReference type="Proteomes" id="UP001596108">
    <property type="component" value="Unassembled WGS sequence"/>
</dbReference>
<proteinExistence type="inferred from homology"/>
<dbReference type="InterPro" id="IPR006059">
    <property type="entry name" value="SBP"/>
</dbReference>
<keyword evidence="3" id="KW-0732">Signal</keyword>
<gene>
    <name evidence="4" type="ORF">ACFPQ4_18770</name>
</gene>
<evidence type="ECO:0000313" key="4">
    <source>
        <dbReference type="EMBL" id="MFC5531467.1"/>
    </source>
</evidence>
<evidence type="ECO:0000256" key="3">
    <source>
        <dbReference type="ARBA" id="ARBA00022729"/>
    </source>
</evidence>
<keyword evidence="5" id="KW-1185">Reference proteome</keyword>
<dbReference type="RefSeq" id="WP_378113429.1">
    <property type="nucleotide sequence ID" value="NZ_JBHSNC010000054.1"/>
</dbReference>
<sequence length="469" mass="53796">MKNTFYRFSASGIILLTILFVIVINLDLASSTKQTGNSEVEPTTESQKVTFAIPNDASSMEIESLIENYNRDPNHVFKIEVMKIPADRYDDIIALMMTSGEGPDLFQVRYDMVYYYALNGFIADITEYMDSDFLSRFSTLAIKKANNPRLEGRIYSFPSELITTRLIYNKKLLIKAGLKPESPPRTIQQLYEAAAKITSAGRGSGEYGFAIPAGDKTEGFSEALETANTFSNLYFYDFNKGKFDLKVYEPWFEQIIRMKREEILFPDVANLTKDEALIQFGMGKIGMMYATNKDVAFLESDNQNQIDLGVAMPVVNDLQNYGKYKMEMKTSGWYVINSNTKDLKDVVSIWKYLYSDEFLGDLYQKQYIIPMQYTDYMTDENRKRNALAGFMPSGGDSLYPDVPDTINERDRYQAYKKILTGEQQLQTGFEEQNNMLNIGLLDWISQPNNNNKYRYIIPNFSQEEPGAER</sequence>
<organism evidence="4 5">
    <name type="scientific">Cohnella yongneupensis</name>
    <dbReference type="NCBI Taxonomy" id="425006"/>
    <lineage>
        <taxon>Bacteria</taxon>
        <taxon>Bacillati</taxon>
        <taxon>Bacillota</taxon>
        <taxon>Bacilli</taxon>
        <taxon>Bacillales</taxon>
        <taxon>Paenibacillaceae</taxon>
        <taxon>Cohnella</taxon>
    </lineage>
</organism>
<evidence type="ECO:0000256" key="2">
    <source>
        <dbReference type="ARBA" id="ARBA00022448"/>
    </source>
</evidence>
<keyword evidence="2" id="KW-0813">Transport</keyword>
<evidence type="ECO:0000256" key="1">
    <source>
        <dbReference type="ARBA" id="ARBA00008520"/>
    </source>
</evidence>
<reference evidence="5" key="1">
    <citation type="journal article" date="2019" name="Int. J. Syst. Evol. Microbiol.">
        <title>The Global Catalogue of Microorganisms (GCM) 10K type strain sequencing project: providing services to taxonomists for standard genome sequencing and annotation.</title>
        <authorList>
            <consortium name="The Broad Institute Genomics Platform"/>
            <consortium name="The Broad Institute Genome Sequencing Center for Infectious Disease"/>
            <person name="Wu L."/>
            <person name="Ma J."/>
        </authorList>
    </citation>
    <scope>NUCLEOTIDE SEQUENCE [LARGE SCALE GENOMIC DNA]</scope>
    <source>
        <strain evidence="5">CGMCC 1.18578</strain>
    </source>
</reference>
<comment type="similarity">
    <text evidence="1">Belongs to the bacterial solute-binding protein 1 family.</text>
</comment>
<dbReference type="EMBL" id="JBHSNC010000054">
    <property type="protein sequence ID" value="MFC5531467.1"/>
    <property type="molecule type" value="Genomic_DNA"/>
</dbReference>
<dbReference type="Pfam" id="PF01547">
    <property type="entry name" value="SBP_bac_1"/>
    <property type="match status" value="1"/>
</dbReference>
<dbReference type="PANTHER" id="PTHR30061">
    <property type="entry name" value="MALTOSE-BINDING PERIPLASMIC PROTEIN"/>
    <property type="match status" value="1"/>
</dbReference>
<accession>A0ABW0R6I0</accession>
<name>A0ABW0R6I0_9BACL</name>
<protein>
    <submittedName>
        <fullName evidence="4">ABC transporter substrate-binding protein</fullName>
    </submittedName>
</protein>